<dbReference type="InterPro" id="IPR036365">
    <property type="entry name" value="PGBD-like_sf"/>
</dbReference>
<evidence type="ECO:0000313" key="3">
    <source>
        <dbReference type="EMBL" id="QTN34893.1"/>
    </source>
</evidence>
<evidence type="ECO:0000313" key="4">
    <source>
        <dbReference type="Proteomes" id="UP000665026"/>
    </source>
</evidence>
<dbReference type="Pfam" id="PF01471">
    <property type="entry name" value="PG_binding_1"/>
    <property type="match status" value="1"/>
</dbReference>
<reference evidence="3" key="1">
    <citation type="submission" date="2020-07" db="EMBL/GenBank/DDBJ databases">
        <title>Genome sequences of bacteria associated with the marine, planktonic diatom Thalassiosira profunda strain ECT2AJA-044.</title>
        <authorList>
            <person name="Gargas C.B."/>
            <person name="Roberts W.R."/>
            <person name="Alverson A.J."/>
        </authorList>
    </citation>
    <scope>NUCLEOTIDE SEQUENCE</scope>
    <source>
        <strain evidence="3">ECT2AJA-044</strain>
    </source>
</reference>
<dbReference type="InterPro" id="IPR002477">
    <property type="entry name" value="Peptidoglycan-bd-like"/>
</dbReference>
<proteinExistence type="predicted"/>
<feature type="chain" id="PRO_5037655988" evidence="1">
    <location>
        <begin position="22"/>
        <end position="589"/>
    </location>
</feature>
<dbReference type="RefSeq" id="WP_209355578.1">
    <property type="nucleotide sequence ID" value="NZ_CP060010.1"/>
</dbReference>
<dbReference type="KEGG" id="cact:HZ995_10310"/>
<evidence type="ECO:0000256" key="1">
    <source>
        <dbReference type="SAM" id="SignalP"/>
    </source>
</evidence>
<dbReference type="Gene3D" id="1.10.101.10">
    <property type="entry name" value="PGBD-like superfamily/PGBD"/>
    <property type="match status" value="1"/>
</dbReference>
<sequence length="589" mass="63907">MRFKFLSFVFALLLGAQFASAQSSGVWVQIKARPSLTEATVEAQRYAQDLEDVNGFALGGGWYAIAIGPFDRVTADRRLRDLRRRNLIPRDSYITFSSAFDEQFWPLNTTLGAAPAVAATEEETAVEETATTEVVATPVPVVPVEPEFRDPGETVREARASEDQLNREQKKDLQRLLQWAGFYNSAIDGAYGRGTRNAMAAWQEDNGYEPTGVMSTLQRAEILRAYNAILDGMDMRLVTEFDSGIEIQIPTGVVTKTDPIYPFVTFKPRGDIDAQVILISQDGNRTTLAGLYEIMQTLKIVPLDGDRRLTKNGFTLEGADDEIVSFTEVGLRDGQIKGFTLVWPTGDEERRRRILGEMRTSFTRIGGTLAPDAGLELLDDIDLLSGLEVRRPKFSRTGFFTDGAGTVVTTTEAIGTCQRITVNEDYEAEVVGQEDSLGVAVLRPKERIAPISVATFRASSLPRTSEVAVAGYSFEGLLGAPTLTYGTVQDLRGLGGETELTRLALAPQPGDAGGPVFDIGGNVVGMLMARDTGTRQLPNDVSLKADSDAIQSLLAASGLSAATGDQLGALDPVDLTEYAGEMTVLVSCW</sequence>
<dbReference type="SUPFAM" id="SSF47090">
    <property type="entry name" value="PGBD-like"/>
    <property type="match status" value="1"/>
</dbReference>
<name>A0A975EMQ7_9RHOB</name>
<dbReference type="Gene3D" id="2.40.10.120">
    <property type="match status" value="1"/>
</dbReference>
<evidence type="ECO:0000259" key="2">
    <source>
        <dbReference type="Pfam" id="PF01471"/>
    </source>
</evidence>
<dbReference type="InterPro" id="IPR009003">
    <property type="entry name" value="Peptidase_S1_PA"/>
</dbReference>
<dbReference type="Proteomes" id="UP000665026">
    <property type="component" value="Chromosome"/>
</dbReference>
<organism evidence="3 4">
    <name type="scientific">Cognatishimia activa</name>
    <dbReference type="NCBI Taxonomy" id="1715691"/>
    <lineage>
        <taxon>Bacteria</taxon>
        <taxon>Pseudomonadati</taxon>
        <taxon>Pseudomonadota</taxon>
        <taxon>Alphaproteobacteria</taxon>
        <taxon>Rhodobacterales</taxon>
        <taxon>Paracoccaceae</taxon>
        <taxon>Cognatishimia</taxon>
    </lineage>
</organism>
<dbReference type="InterPro" id="IPR036366">
    <property type="entry name" value="PGBDSf"/>
</dbReference>
<keyword evidence="1" id="KW-0732">Signal</keyword>
<dbReference type="SUPFAM" id="SSF50494">
    <property type="entry name" value="Trypsin-like serine proteases"/>
    <property type="match status" value="1"/>
</dbReference>
<accession>A0A975EMQ7</accession>
<protein>
    <submittedName>
        <fullName evidence="3">Trypsin-like peptidase domain-containing protein</fullName>
    </submittedName>
</protein>
<dbReference type="AlphaFoldDB" id="A0A975EMQ7"/>
<dbReference type="EMBL" id="CP060010">
    <property type="protein sequence ID" value="QTN34893.1"/>
    <property type="molecule type" value="Genomic_DNA"/>
</dbReference>
<gene>
    <name evidence="3" type="ORF">HZ995_10310</name>
</gene>
<dbReference type="Pfam" id="PF13365">
    <property type="entry name" value="Trypsin_2"/>
    <property type="match status" value="1"/>
</dbReference>
<feature type="domain" description="Peptidoglycan binding-like" evidence="2">
    <location>
        <begin position="169"/>
        <end position="216"/>
    </location>
</feature>
<feature type="signal peptide" evidence="1">
    <location>
        <begin position="1"/>
        <end position="21"/>
    </location>
</feature>